<keyword evidence="4" id="KW-0456">Lyase</keyword>
<proteinExistence type="inferred from homology"/>
<dbReference type="SUPFAM" id="SSF51316">
    <property type="entry name" value="Mss4-like"/>
    <property type="match status" value="1"/>
</dbReference>
<dbReference type="RefSeq" id="WP_207257694.1">
    <property type="nucleotide sequence ID" value="NZ_JAFMPP010000007.1"/>
</dbReference>
<organism evidence="6 7">
    <name type="scientific">Jiella flava</name>
    <dbReference type="NCBI Taxonomy" id="2816857"/>
    <lineage>
        <taxon>Bacteria</taxon>
        <taxon>Pseudomonadati</taxon>
        <taxon>Pseudomonadota</taxon>
        <taxon>Alphaproteobacteria</taxon>
        <taxon>Hyphomicrobiales</taxon>
        <taxon>Aurantimonadaceae</taxon>
        <taxon>Jiella</taxon>
    </lineage>
</organism>
<gene>
    <name evidence="6" type="ORF">J1C48_09995</name>
</gene>
<evidence type="ECO:0000256" key="3">
    <source>
        <dbReference type="ARBA" id="ARBA00022833"/>
    </source>
</evidence>
<keyword evidence="7" id="KW-1185">Reference proteome</keyword>
<comment type="similarity">
    <text evidence="1">Belongs to the Gfa family.</text>
</comment>
<evidence type="ECO:0000259" key="5">
    <source>
        <dbReference type="PROSITE" id="PS51891"/>
    </source>
</evidence>
<sequence length="153" mass="16494">MTILSGGCQCGAVRFRCEVEAETASICHCRMCQKAFGSFYAPLVHARPGTLVWTHKEPTRFQSSNYAARGFCPECGTPLTYETAQAVSIAIGALDDPSRVPPVCQDGIEGKIFYVDELHRLIGVVTEDDAEIAALGGRLVSHQHPDAPSPDEA</sequence>
<protein>
    <submittedName>
        <fullName evidence="6">GFA family protein</fullName>
    </submittedName>
</protein>
<dbReference type="PANTHER" id="PTHR33337:SF40">
    <property type="entry name" value="CENP-V_GFA DOMAIN-CONTAINING PROTEIN-RELATED"/>
    <property type="match status" value="1"/>
</dbReference>
<feature type="domain" description="CENP-V/GFA" evidence="5">
    <location>
        <begin position="4"/>
        <end position="109"/>
    </location>
</feature>
<keyword evidence="3" id="KW-0862">Zinc</keyword>
<dbReference type="PROSITE" id="PS51891">
    <property type="entry name" value="CENP_V_GFA"/>
    <property type="match status" value="1"/>
</dbReference>
<dbReference type="GO" id="GO:0016846">
    <property type="term" value="F:carbon-sulfur lyase activity"/>
    <property type="evidence" value="ECO:0007669"/>
    <property type="project" value="InterPro"/>
</dbReference>
<dbReference type="AlphaFoldDB" id="A0A939FWP7"/>
<dbReference type="Pfam" id="PF04828">
    <property type="entry name" value="GFA"/>
    <property type="match status" value="1"/>
</dbReference>
<evidence type="ECO:0000313" key="7">
    <source>
        <dbReference type="Proteomes" id="UP000664122"/>
    </source>
</evidence>
<evidence type="ECO:0000256" key="4">
    <source>
        <dbReference type="ARBA" id="ARBA00023239"/>
    </source>
</evidence>
<evidence type="ECO:0000256" key="1">
    <source>
        <dbReference type="ARBA" id="ARBA00005495"/>
    </source>
</evidence>
<dbReference type="InterPro" id="IPR011057">
    <property type="entry name" value="Mss4-like_sf"/>
</dbReference>
<evidence type="ECO:0000313" key="6">
    <source>
        <dbReference type="EMBL" id="MBO0662907.1"/>
    </source>
</evidence>
<name>A0A939FWP7_9HYPH</name>
<evidence type="ECO:0000256" key="2">
    <source>
        <dbReference type="ARBA" id="ARBA00022723"/>
    </source>
</evidence>
<dbReference type="Gene3D" id="3.90.1590.10">
    <property type="entry name" value="glutathione-dependent formaldehyde- activating enzyme (gfa)"/>
    <property type="match status" value="1"/>
</dbReference>
<comment type="caution">
    <text evidence="6">The sequence shown here is derived from an EMBL/GenBank/DDBJ whole genome shotgun (WGS) entry which is preliminary data.</text>
</comment>
<dbReference type="Proteomes" id="UP000664122">
    <property type="component" value="Unassembled WGS sequence"/>
</dbReference>
<accession>A0A939FWP7</accession>
<dbReference type="GO" id="GO:0046872">
    <property type="term" value="F:metal ion binding"/>
    <property type="evidence" value="ECO:0007669"/>
    <property type="project" value="UniProtKB-KW"/>
</dbReference>
<reference evidence="6" key="1">
    <citation type="submission" date="2021-03" db="EMBL/GenBank/DDBJ databases">
        <title>Whole genome sequence of Jiella sp. CQZ9-1.</title>
        <authorList>
            <person name="Tuo L."/>
        </authorList>
    </citation>
    <scope>NUCLEOTIDE SEQUENCE</scope>
    <source>
        <strain evidence="6">CQZ9-1</strain>
    </source>
</reference>
<keyword evidence="2" id="KW-0479">Metal-binding</keyword>
<dbReference type="PANTHER" id="PTHR33337">
    <property type="entry name" value="GFA DOMAIN-CONTAINING PROTEIN"/>
    <property type="match status" value="1"/>
</dbReference>
<dbReference type="InterPro" id="IPR006913">
    <property type="entry name" value="CENP-V/GFA"/>
</dbReference>
<dbReference type="EMBL" id="JAFMPP010000007">
    <property type="protein sequence ID" value="MBO0662907.1"/>
    <property type="molecule type" value="Genomic_DNA"/>
</dbReference>